<name>A0AAF1AIF8_DAUCS</name>
<dbReference type="EMBL" id="CP093343">
    <property type="protein sequence ID" value="WOG81602.1"/>
    <property type="molecule type" value="Genomic_DNA"/>
</dbReference>
<proteinExistence type="predicted"/>
<dbReference type="GO" id="GO:0030246">
    <property type="term" value="F:carbohydrate binding"/>
    <property type="evidence" value="ECO:0007669"/>
    <property type="project" value="InterPro"/>
</dbReference>
<sequence length="185" mass="21067">MAQAVRCLDGQSLLCQAKAGQNMQCPRNQNNSSVIGHQDARELEIIWGSDTRYWKWTSMQIGGHCIEVAELIDVCWLEINGKYAMKKLTPGMDYQVKFVLKLNNNFNIDKPVTFSLTTPEGCKEEHKENMMQMPRNQIITINAGEFQTPRNNCGCGEVKYQMMNTDGFWKRGLVVIGVVIVPKYN</sequence>
<dbReference type="AlphaFoldDB" id="A0AAF1AIF8"/>
<organism evidence="1 2">
    <name type="scientific">Daucus carota subsp. sativus</name>
    <name type="common">Carrot</name>
    <dbReference type="NCBI Taxonomy" id="79200"/>
    <lineage>
        <taxon>Eukaryota</taxon>
        <taxon>Viridiplantae</taxon>
        <taxon>Streptophyta</taxon>
        <taxon>Embryophyta</taxon>
        <taxon>Tracheophyta</taxon>
        <taxon>Spermatophyta</taxon>
        <taxon>Magnoliopsida</taxon>
        <taxon>eudicotyledons</taxon>
        <taxon>Gunneridae</taxon>
        <taxon>Pentapetalae</taxon>
        <taxon>asterids</taxon>
        <taxon>campanulids</taxon>
        <taxon>Apiales</taxon>
        <taxon>Apiaceae</taxon>
        <taxon>Apioideae</taxon>
        <taxon>Scandiceae</taxon>
        <taxon>Daucinae</taxon>
        <taxon>Daucus</taxon>
        <taxon>Daucus sect. Daucus</taxon>
    </lineage>
</organism>
<reference evidence="1" key="1">
    <citation type="journal article" date="2016" name="Nat. Genet.">
        <title>A high-quality carrot genome assembly provides new insights into carotenoid accumulation and asterid genome evolution.</title>
        <authorList>
            <person name="Iorizzo M."/>
            <person name="Ellison S."/>
            <person name="Senalik D."/>
            <person name="Zeng P."/>
            <person name="Satapoomin P."/>
            <person name="Huang J."/>
            <person name="Bowman M."/>
            <person name="Iovene M."/>
            <person name="Sanseverino W."/>
            <person name="Cavagnaro P."/>
            <person name="Yildiz M."/>
            <person name="Macko-Podgorni A."/>
            <person name="Moranska E."/>
            <person name="Grzebelus E."/>
            <person name="Grzebelus D."/>
            <person name="Ashrafi H."/>
            <person name="Zheng Z."/>
            <person name="Cheng S."/>
            <person name="Spooner D."/>
            <person name="Van Deynze A."/>
            <person name="Simon P."/>
        </authorList>
    </citation>
    <scope>NUCLEOTIDE SEQUENCE</scope>
    <source>
        <tissue evidence="1">Leaf</tissue>
    </source>
</reference>
<dbReference type="InterPro" id="IPR025886">
    <property type="entry name" value="PP2-like"/>
</dbReference>
<accession>A0AAF1AIF8</accession>
<dbReference type="Pfam" id="PF14299">
    <property type="entry name" value="PP2"/>
    <property type="match status" value="1"/>
</dbReference>
<dbReference type="PANTHER" id="PTHR48478">
    <property type="entry name" value="LECTIN-LIKE"/>
    <property type="match status" value="1"/>
</dbReference>
<dbReference type="PANTHER" id="PTHR48478:SF1">
    <property type="entry name" value="LECTIN-LIKE"/>
    <property type="match status" value="1"/>
</dbReference>
<dbReference type="InterPro" id="IPR052147">
    <property type="entry name" value="PP2-like/Lectin"/>
</dbReference>
<gene>
    <name evidence="1" type="ORF">DCAR_0100753</name>
</gene>
<keyword evidence="2" id="KW-1185">Reference proteome</keyword>
<evidence type="ECO:0000313" key="1">
    <source>
        <dbReference type="EMBL" id="WOG81602.1"/>
    </source>
</evidence>
<dbReference type="Proteomes" id="UP000077755">
    <property type="component" value="Chromosome 1"/>
</dbReference>
<evidence type="ECO:0000313" key="2">
    <source>
        <dbReference type="Proteomes" id="UP000077755"/>
    </source>
</evidence>
<reference evidence="1" key="2">
    <citation type="submission" date="2022-03" db="EMBL/GenBank/DDBJ databases">
        <title>Draft title - Genomic analysis of global carrot germplasm unveils the trajectory of domestication and the origin of high carotenoid orange carrot.</title>
        <authorList>
            <person name="Iorizzo M."/>
            <person name="Ellison S."/>
            <person name="Senalik D."/>
            <person name="Macko-Podgorni A."/>
            <person name="Grzebelus D."/>
            <person name="Bostan H."/>
            <person name="Rolling W."/>
            <person name="Curaba J."/>
            <person name="Simon P."/>
        </authorList>
    </citation>
    <scope>NUCLEOTIDE SEQUENCE</scope>
    <source>
        <tissue evidence="1">Leaf</tissue>
    </source>
</reference>
<protein>
    <submittedName>
        <fullName evidence="1">Uncharacterized protein</fullName>
    </submittedName>
</protein>